<organism evidence="5 6">
    <name type="scientific">Serendipita vermifera MAFF 305830</name>
    <dbReference type="NCBI Taxonomy" id="933852"/>
    <lineage>
        <taxon>Eukaryota</taxon>
        <taxon>Fungi</taxon>
        <taxon>Dikarya</taxon>
        <taxon>Basidiomycota</taxon>
        <taxon>Agaricomycotina</taxon>
        <taxon>Agaricomycetes</taxon>
        <taxon>Sebacinales</taxon>
        <taxon>Serendipitaceae</taxon>
        <taxon>Serendipita</taxon>
    </lineage>
</organism>
<sequence length="407" mass="46083">MSCVRLTSVLLFVALSSLSATATQANSLSRRVETIPWLDYAGIESVARDSLPKGIDRRALADSAAGYIAARESSSSTPKCKKIEKRKEWRQLTRGEKKDYIRAIKCLQTKGNYGISAPTDTLFDAFTQACALADKVHTTNFLDFHVNSAFLPWHRWFGWIHSQAMRHECGYLGTIPFWNYSMDYKNPTGSPIFSKDPEIGFGTHGTIIRNEIGQGGYQVDNGAFANFKVNIPAPHYLTRNFSFWKDSDPDGVWGYQLGESYSPQKVDWVLTSPTFWDLEVNVEGLNVTGYFGIHNSLHYMNMGDWNGPGWVNNTIWASNGTAAPNDPVFWPHHQNVDRVFWTWQQRPGKQWEYNGYKSSDFIRTPSPDLPPPEPAHPTDTLPFYGLGPDIPVKLALKTENWPMCYTY</sequence>
<dbReference type="STRING" id="933852.A0A0C2WPB2"/>
<keyword evidence="2" id="KW-0186">Copper</keyword>
<accession>A0A0C2WPB2</accession>
<reference evidence="6" key="2">
    <citation type="submission" date="2015-01" db="EMBL/GenBank/DDBJ databases">
        <title>Evolutionary Origins and Diversification of the Mycorrhizal Mutualists.</title>
        <authorList>
            <consortium name="DOE Joint Genome Institute"/>
            <consortium name="Mycorrhizal Genomics Consortium"/>
            <person name="Kohler A."/>
            <person name="Kuo A."/>
            <person name="Nagy L.G."/>
            <person name="Floudas D."/>
            <person name="Copeland A."/>
            <person name="Barry K.W."/>
            <person name="Cichocki N."/>
            <person name="Veneault-Fourrey C."/>
            <person name="LaButti K."/>
            <person name="Lindquist E.A."/>
            <person name="Lipzen A."/>
            <person name="Lundell T."/>
            <person name="Morin E."/>
            <person name="Murat C."/>
            <person name="Riley R."/>
            <person name="Ohm R."/>
            <person name="Sun H."/>
            <person name="Tunlid A."/>
            <person name="Henrissat B."/>
            <person name="Grigoriev I.V."/>
            <person name="Hibbett D.S."/>
            <person name="Martin F."/>
        </authorList>
    </citation>
    <scope>NUCLEOTIDE SEQUENCE [LARGE SCALE GENOMIC DNA]</scope>
    <source>
        <strain evidence="6">MAFF 305830</strain>
    </source>
</reference>
<evidence type="ECO:0000313" key="5">
    <source>
        <dbReference type="EMBL" id="KIM28073.1"/>
    </source>
</evidence>
<keyword evidence="6" id="KW-1185">Reference proteome</keyword>
<evidence type="ECO:0000256" key="1">
    <source>
        <dbReference type="ARBA" id="ARBA00022723"/>
    </source>
</evidence>
<dbReference type="PRINTS" id="PR00092">
    <property type="entry name" value="TYROSINASE"/>
</dbReference>
<dbReference type="GO" id="GO:0016491">
    <property type="term" value="F:oxidoreductase activity"/>
    <property type="evidence" value="ECO:0007669"/>
    <property type="project" value="InterPro"/>
</dbReference>
<dbReference type="OrthoDB" id="6132182at2759"/>
<dbReference type="Proteomes" id="UP000054097">
    <property type="component" value="Unassembled WGS sequence"/>
</dbReference>
<dbReference type="InterPro" id="IPR050316">
    <property type="entry name" value="Tyrosinase/Hemocyanin"/>
</dbReference>
<dbReference type="HOGENOM" id="CLU_035914_1_3_1"/>
<evidence type="ECO:0000313" key="6">
    <source>
        <dbReference type="Proteomes" id="UP000054097"/>
    </source>
</evidence>
<dbReference type="PANTHER" id="PTHR11474:SF126">
    <property type="entry name" value="TYROSINASE-LIKE PROTEIN TYR-1-RELATED"/>
    <property type="match status" value="1"/>
</dbReference>
<dbReference type="PANTHER" id="PTHR11474">
    <property type="entry name" value="TYROSINASE FAMILY MEMBER"/>
    <property type="match status" value="1"/>
</dbReference>
<keyword evidence="1" id="KW-0479">Metal-binding</keyword>
<evidence type="ECO:0000256" key="2">
    <source>
        <dbReference type="ARBA" id="ARBA00023008"/>
    </source>
</evidence>
<dbReference type="EMBL" id="KN824295">
    <property type="protein sequence ID" value="KIM28073.1"/>
    <property type="molecule type" value="Genomic_DNA"/>
</dbReference>
<dbReference type="InterPro" id="IPR008922">
    <property type="entry name" value="Di-copper_centre_dom_sf"/>
</dbReference>
<gene>
    <name evidence="5" type="ORF">M408DRAFT_24090</name>
</gene>
<dbReference type="InterPro" id="IPR002227">
    <property type="entry name" value="Tyrosinase_Cu-bd"/>
</dbReference>
<reference evidence="5 6" key="1">
    <citation type="submission" date="2014-04" db="EMBL/GenBank/DDBJ databases">
        <authorList>
            <consortium name="DOE Joint Genome Institute"/>
            <person name="Kuo A."/>
            <person name="Zuccaro A."/>
            <person name="Kohler A."/>
            <person name="Nagy L.G."/>
            <person name="Floudas D."/>
            <person name="Copeland A."/>
            <person name="Barry K.W."/>
            <person name="Cichocki N."/>
            <person name="Veneault-Fourrey C."/>
            <person name="LaButti K."/>
            <person name="Lindquist E.A."/>
            <person name="Lipzen A."/>
            <person name="Lundell T."/>
            <person name="Morin E."/>
            <person name="Murat C."/>
            <person name="Sun H."/>
            <person name="Tunlid A."/>
            <person name="Henrissat B."/>
            <person name="Grigoriev I.V."/>
            <person name="Hibbett D.S."/>
            <person name="Martin F."/>
            <person name="Nordberg H.P."/>
            <person name="Cantor M.N."/>
            <person name="Hua S.X."/>
        </authorList>
    </citation>
    <scope>NUCLEOTIDE SEQUENCE [LARGE SCALE GENOMIC DNA]</scope>
    <source>
        <strain evidence="5 6">MAFF 305830</strain>
    </source>
</reference>
<dbReference type="Pfam" id="PF00264">
    <property type="entry name" value="Tyrosinase"/>
    <property type="match status" value="1"/>
</dbReference>
<dbReference type="SUPFAM" id="SSF48056">
    <property type="entry name" value="Di-copper centre-containing domain"/>
    <property type="match status" value="1"/>
</dbReference>
<feature type="chain" id="PRO_5002158114" description="Tyrosinase copper-binding domain-containing protein" evidence="3">
    <location>
        <begin position="26"/>
        <end position="407"/>
    </location>
</feature>
<proteinExistence type="predicted"/>
<dbReference type="GO" id="GO:0046872">
    <property type="term" value="F:metal ion binding"/>
    <property type="evidence" value="ECO:0007669"/>
    <property type="project" value="UniProtKB-KW"/>
</dbReference>
<dbReference type="PROSITE" id="PS00498">
    <property type="entry name" value="TYROSINASE_2"/>
    <property type="match status" value="1"/>
</dbReference>
<dbReference type="Gene3D" id="1.10.1280.10">
    <property type="entry name" value="Di-copper center containing domain from catechol oxidase"/>
    <property type="match status" value="1"/>
</dbReference>
<keyword evidence="3" id="KW-0732">Signal</keyword>
<evidence type="ECO:0000256" key="3">
    <source>
        <dbReference type="SAM" id="SignalP"/>
    </source>
</evidence>
<feature type="domain" description="Tyrosinase copper-binding" evidence="4">
    <location>
        <begin position="326"/>
        <end position="337"/>
    </location>
</feature>
<dbReference type="AlphaFoldDB" id="A0A0C2WPB2"/>
<protein>
    <recommendedName>
        <fullName evidence="4">Tyrosinase copper-binding domain-containing protein</fullName>
    </recommendedName>
</protein>
<evidence type="ECO:0000259" key="4">
    <source>
        <dbReference type="PROSITE" id="PS00498"/>
    </source>
</evidence>
<name>A0A0C2WPB2_SERVB</name>
<feature type="signal peptide" evidence="3">
    <location>
        <begin position="1"/>
        <end position="25"/>
    </location>
</feature>